<gene>
    <name evidence="1" type="ORF">OCBIM_22030256mg</name>
</gene>
<evidence type="ECO:0000313" key="1">
    <source>
        <dbReference type="EMBL" id="KOF78815.1"/>
    </source>
</evidence>
<dbReference type="EMBL" id="KQ420929">
    <property type="protein sequence ID" value="KOF78815.1"/>
    <property type="molecule type" value="Genomic_DNA"/>
</dbReference>
<accession>A0A0L8GQB7</accession>
<dbReference type="AlphaFoldDB" id="A0A0L8GQB7"/>
<proteinExistence type="predicted"/>
<name>A0A0L8GQB7_OCTBM</name>
<organism evidence="1">
    <name type="scientific">Octopus bimaculoides</name>
    <name type="common">California two-spotted octopus</name>
    <dbReference type="NCBI Taxonomy" id="37653"/>
    <lineage>
        <taxon>Eukaryota</taxon>
        <taxon>Metazoa</taxon>
        <taxon>Spiralia</taxon>
        <taxon>Lophotrochozoa</taxon>
        <taxon>Mollusca</taxon>
        <taxon>Cephalopoda</taxon>
        <taxon>Coleoidea</taxon>
        <taxon>Octopodiformes</taxon>
        <taxon>Octopoda</taxon>
        <taxon>Incirrata</taxon>
        <taxon>Octopodidae</taxon>
        <taxon>Octopus</taxon>
    </lineage>
</organism>
<sequence length="50" mass="5882">MDPVKSWMFYWWSIDRKLGFQIHSKHQSEGHGIKSNECIVLVVLPKVRGL</sequence>
<reference evidence="1" key="1">
    <citation type="submission" date="2015-07" db="EMBL/GenBank/DDBJ databases">
        <title>MeaNS - Measles Nucleotide Surveillance Program.</title>
        <authorList>
            <person name="Tran T."/>
            <person name="Druce J."/>
        </authorList>
    </citation>
    <scope>NUCLEOTIDE SEQUENCE</scope>
    <source>
        <strain evidence="1">UCB-OBI-ISO-001</strain>
        <tissue evidence="1">Gonad</tissue>
    </source>
</reference>
<protein>
    <submittedName>
        <fullName evidence="1">Uncharacterized protein</fullName>
    </submittedName>
</protein>